<evidence type="ECO:0008006" key="3">
    <source>
        <dbReference type="Google" id="ProtNLM"/>
    </source>
</evidence>
<dbReference type="EMBL" id="JACIDO010000019">
    <property type="protein sequence ID" value="MBB3938156.1"/>
    <property type="molecule type" value="Genomic_DNA"/>
</dbReference>
<gene>
    <name evidence="1" type="ORF">GGR05_004327</name>
</gene>
<reference evidence="1 2" key="1">
    <citation type="submission" date="2020-08" db="EMBL/GenBank/DDBJ databases">
        <title>Genomic Encyclopedia of Type Strains, Phase IV (KMG-IV): sequencing the most valuable type-strain genomes for metagenomic binning, comparative biology and taxonomic classification.</title>
        <authorList>
            <person name="Goeker M."/>
        </authorList>
    </citation>
    <scope>NUCLEOTIDE SEQUENCE [LARGE SCALE GENOMIC DNA]</scope>
    <source>
        <strain evidence="1 2">DSM 25024</strain>
    </source>
</reference>
<dbReference type="AlphaFoldDB" id="A0A7W6C278"/>
<dbReference type="RefSeq" id="WP_090966497.1">
    <property type="nucleotide sequence ID" value="NZ_FOOA01000030.1"/>
</dbReference>
<name>A0A7W6C278_9HYPH</name>
<evidence type="ECO:0000313" key="2">
    <source>
        <dbReference type="Proteomes" id="UP000531216"/>
    </source>
</evidence>
<protein>
    <recommendedName>
        <fullName evidence="3">HrgA protein</fullName>
    </recommendedName>
</protein>
<dbReference type="OrthoDB" id="5289528at2"/>
<organism evidence="1 2">
    <name type="scientific">Aureimonas phyllosphaerae</name>
    <dbReference type="NCBI Taxonomy" id="1166078"/>
    <lineage>
        <taxon>Bacteria</taxon>
        <taxon>Pseudomonadati</taxon>
        <taxon>Pseudomonadota</taxon>
        <taxon>Alphaproteobacteria</taxon>
        <taxon>Hyphomicrobiales</taxon>
        <taxon>Aurantimonadaceae</taxon>
        <taxon>Aureimonas</taxon>
    </lineage>
</organism>
<accession>A0A7W6C278</accession>
<proteinExistence type="predicted"/>
<keyword evidence="2" id="KW-1185">Reference proteome</keyword>
<evidence type="ECO:0000313" key="1">
    <source>
        <dbReference type="EMBL" id="MBB3938156.1"/>
    </source>
</evidence>
<sequence length="318" mass="36030">MARITTASLAAAFLVAHPGRQFHPREVAESILTANSAHFAQKKRDYEAKNPGRSVLYQLEREIYALRDSIERQDPRVIVESEDGIRFSALYSEDVGSAATPTAPSNTVKELKEAAANEIGSAEDLLERDLYPNLQEFLLDVEAVVSMRISESKSSNRRGRHGNMWLHPDVVGMYVPDLNWVDTVRECANLFPTRKARLISVEVKLRLSANDIRESFFQTVSNSQWANRSYLAATEVIGNETWRELEMLCALHGVGYIKLDPEDPRSGRILIPARERDEVDWASVNRIAAENADFRNFLKAVLNYLKTGEVTDARWERH</sequence>
<comment type="caution">
    <text evidence="1">The sequence shown here is derived from an EMBL/GenBank/DDBJ whole genome shotgun (WGS) entry which is preliminary data.</text>
</comment>
<dbReference type="Proteomes" id="UP000531216">
    <property type="component" value="Unassembled WGS sequence"/>
</dbReference>